<gene>
    <name evidence="1" type="ORF">QTP70_009861</name>
</gene>
<keyword evidence="2" id="KW-1185">Reference proteome</keyword>
<reference evidence="1" key="1">
    <citation type="submission" date="2023-06" db="EMBL/GenBank/DDBJ databases">
        <title>Male Hemibagrus guttatus genome.</title>
        <authorList>
            <person name="Bian C."/>
        </authorList>
    </citation>
    <scope>NUCLEOTIDE SEQUENCE</scope>
    <source>
        <strain evidence="1">Male_cb2023</strain>
        <tissue evidence="1">Muscle</tissue>
    </source>
</reference>
<evidence type="ECO:0000313" key="2">
    <source>
        <dbReference type="Proteomes" id="UP001274896"/>
    </source>
</evidence>
<organism evidence="1 2">
    <name type="scientific">Hemibagrus guttatus</name>
    <dbReference type="NCBI Taxonomy" id="175788"/>
    <lineage>
        <taxon>Eukaryota</taxon>
        <taxon>Metazoa</taxon>
        <taxon>Chordata</taxon>
        <taxon>Craniata</taxon>
        <taxon>Vertebrata</taxon>
        <taxon>Euteleostomi</taxon>
        <taxon>Actinopterygii</taxon>
        <taxon>Neopterygii</taxon>
        <taxon>Teleostei</taxon>
        <taxon>Ostariophysi</taxon>
        <taxon>Siluriformes</taxon>
        <taxon>Bagridae</taxon>
        <taxon>Hemibagrus</taxon>
    </lineage>
</organism>
<evidence type="ECO:0000313" key="1">
    <source>
        <dbReference type="EMBL" id="KAK3550930.1"/>
    </source>
</evidence>
<sequence>MPPGCLPGEVFWACPTRKRPRGRPRTRWRDYVFRLAWERLGVPPEELEEVTGERECATLVEDASRGCRSLGVGLEHILKHLLKTNIHQQVASQEVAQSLELATKELQELRRGPHPTAVPLPEPGHAAQHLLMKMTVEDEHKGWRRRDWADLVAPFLTGDAQLAYYTLDVEKAREYEQVKGEILARCGRSPVNAAGDFHR</sequence>
<proteinExistence type="predicted"/>
<accession>A0AAE0RBS6</accession>
<dbReference type="Proteomes" id="UP001274896">
    <property type="component" value="Unassembled WGS sequence"/>
</dbReference>
<dbReference type="AlphaFoldDB" id="A0AAE0RBS6"/>
<name>A0AAE0RBS6_9TELE</name>
<comment type="caution">
    <text evidence="1">The sequence shown here is derived from an EMBL/GenBank/DDBJ whole genome shotgun (WGS) entry which is preliminary data.</text>
</comment>
<protein>
    <submittedName>
        <fullName evidence="1">Uncharacterized protein</fullName>
    </submittedName>
</protein>
<dbReference type="EMBL" id="JAUCMX010000003">
    <property type="protein sequence ID" value="KAK3550930.1"/>
    <property type="molecule type" value="Genomic_DNA"/>
</dbReference>